<dbReference type="OMA" id="XSARISH"/>
<name>E9FZI1_DAPPU</name>
<dbReference type="GO" id="GO:0006308">
    <property type="term" value="P:DNA catabolic process"/>
    <property type="evidence" value="ECO:0000318"/>
    <property type="project" value="GO_Central"/>
</dbReference>
<evidence type="ECO:0000256" key="8">
    <source>
        <dbReference type="SAM" id="SignalP"/>
    </source>
</evidence>
<dbReference type="PANTHER" id="PTHR13058:SF19">
    <property type="entry name" value="LD40940P"/>
    <property type="match status" value="1"/>
</dbReference>
<dbReference type="OrthoDB" id="10250935at2759"/>
<evidence type="ECO:0000313" key="10">
    <source>
        <dbReference type="EMBL" id="EFX87264.1"/>
    </source>
</evidence>
<dbReference type="SMART" id="SM00479">
    <property type="entry name" value="EXOIII"/>
    <property type="match status" value="1"/>
</dbReference>
<evidence type="ECO:0000256" key="2">
    <source>
        <dbReference type="ARBA" id="ARBA00022722"/>
    </source>
</evidence>
<dbReference type="InParanoid" id="E9FZI1"/>
<feature type="signal peptide" evidence="8">
    <location>
        <begin position="1"/>
        <end position="22"/>
    </location>
</feature>
<dbReference type="InterPro" id="IPR040393">
    <property type="entry name" value="TREX1/2"/>
</dbReference>
<keyword evidence="6" id="KW-0460">Magnesium</keyword>
<dbReference type="InterPro" id="IPR013520">
    <property type="entry name" value="Ribonucl_H"/>
</dbReference>
<evidence type="ECO:0000256" key="1">
    <source>
        <dbReference type="ARBA" id="ARBA00001946"/>
    </source>
</evidence>
<dbReference type="PANTHER" id="PTHR13058">
    <property type="entry name" value="THREE PRIME REPAIR EXONUCLEASE 1, 2"/>
    <property type="match status" value="1"/>
</dbReference>
<organism evidence="10 11">
    <name type="scientific">Daphnia pulex</name>
    <name type="common">Water flea</name>
    <dbReference type="NCBI Taxonomy" id="6669"/>
    <lineage>
        <taxon>Eukaryota</taxon>
        <taxon>Metazoa</taxon>
        <taxon>Ecdysozoa</taxon>
        <taxon>Arthropoda</taxon>
        <taxon>Crustacea</taxon>
        <taxon>Branchiopoda</taxon>
        <taxon>Diplostraca</taxon>
        <taxon>Cladocera</taxon>
        <taxon>Anomopoda</taxon>
        <taxon>Daphniidae</taxon>
        <taxon>Daphnia</taxon>
    </lineage>
</organism>
<feature type="domain" description="Exonuclease" evidence="9">
    <location>
        <begin position="44"/>
        <end position="233"/>
    </location>
</feature>
<accession>E9FZI1</accession>
<dbReference type="FunFam" id="3.30.420.10:FF:000278">
    <property type="entry name" value="Uncharacterized protein"/>
    <property type="match status" value="1"/>
</dbReference>
<evidence type="ECO:0000259" key="9">
    <source>
        <dbReference type="SMART" id="SM00479"/>
    </source>
</evidence>
<dbReference type="HOGENOM" id="CLU_067419_1_0_1"/>
<dbReference type="Gene3D" id="3.30.420.10">
    <property type="entry name" value="Ribonuclease H-like superfamily/Ribonuclease H"/>
    <property type="match status" value="1"/>
</dbReference>
<reference evidence="10 11" key="1">
    <citation type="journal article" date="2011" name="Science">
        <title>The ecoresponsive genome of Daphnia pulex.</title>
        <authorList>
            <person name="Colbourne J.K."/>
            <person name="Pfrender M.E."/>
            <person name="Gilbert D."/>
            <person name="Thomas W.K."/>
            <person name="Tucker A."/>
            <person name="Oakley T.H."/>
            <person name="Tokishita S."/>
            <person name="Aerts A."/>
            <person name="Arnold G.J."/>
            <person name="Basu M.K."/>
            <person name="Bauer D.J."/>
            <person name="Caceres C.E."/>
            <person name="Carmel L."/>
            <person name="Casola C."/>
            <person name="Choi J.H."/>
            <person name="Detter J.C."/>
            <person name="Dong Q."/>
            <person name="Dusheyko S."/>
            <person name="Eads B.D."/>
            <person name="Frohlich T."/>
            <person name="Geiler-Samerotte K.A."/>
            <person name="Gerlach D."/>
            <person name="Hatcher P."/>
            <person name="Jogdeo S."/>
            <person name="Krijgsveld J."/>
            <person name="Kriventseva E.V."/>
            <person name="Kultz D."/>
            <person name="Laforsch C."/>
            <person name="Lindquist E."/>
            <person name="Lopez J."/>
            <person name="Manak J.R."/>
            <person name="Muller J."/>
            <person name="Pangilinan J."/>
            <person name="Patwardhan R.P."/>
            <person name="Pitluck S."/>
            <person name="Pritham E.J."/>
            <person name="Rechtsteiner A."/>
            <person name="Rho M."/>
            <person name="Rogozin I.B."/>
            <person name="Sakarya O."/>
            <person name="Salamov A."/>
            <person name="Schaack S."/>
            <person name="Shapiro H."/>
            <person name="Shiga Y."/>
            <person name="Skalitzky C."/>
            <person name="Smith Z."/>
            <person name="Souvorov A."/>
            <person name="Sung W."/>
            <person name="Tang Z."/>
            <person name="Tsuchiya D."/>
            <person name="Tu H."/>
            <person name="Vos H."/>
            <person name="Wang M."/>
            <person name="Wolf Y.I."/>
            <person name="Yamagata H."/>
            <person name="Yamada T."/>
            <person name="Ye Y."/>
            <person name="Shaw J.R."/>
            <person name="Andrews J."/>
            <person name="Crease T.J."/>
            <person name="Tang H."/>
            <person name="Lucas S.M."/>
            <person name="Robertson H.M."/>
            <person name="Bork P."/>
            <person name="Koonin E.V."/>
            <person name="Zdobnov E.M."/>
            <person name="Grigoriev I.V."/>
            <person name="Lynch M."/>
            <person name="Boore J.L."/>
        </authorList>
    </citation>
    <scope>NUCLEOTIDE SEQUENCE [LARGE SCALE GENOMIC DNA]</scope>
</reference>
<dbReference type="SUPFAM" id="SSF53098">
    <property type="entry name" value="Ribonuclease H-like"/>
    <property type="match status" value="1"/>
</dbReference>
<keyword evidence="3" id="KW-0479">Metal-binding</keyword>
<dbReference type="KEGG" id="dpx:DAPPUDRAFT_312570"/>
<evidence type="ECO:0000256" key="3">
    <source>
        <dbReference type="ARBA" id="ARBA00022723"/>
    </source>
</evidence>
<evidence type="ECO:0000313" key="11">
    <source>
        <dbReference type="Proteomes" id="UP000000305"/>
    </source>
</evidence>
<proteinExistence type="inferred from homology"/>
<dbReference type="eggNOG" id="KOG4793">
    <property type="taxonomic scope" value="Eukaryota"/>
</dbReference>
<dbReference type="GO" id="GO:0005737">
    <property type="term" value="C:cytoplasm"/>
    <property type="evidence" value="ECO:0000318"/>
    <property type="project" value="GO_Central"/>
</dbReference>
<dbReference type="EMBL" id="GL732528">
    <property type="protein sequence ID" value="EFX87264.1"/>
    <property type="molecule type" value="Genomic_DNA"/>
</dbReference>
<sequence length="252" mass="27996">MAASSSTMPVMISSVGIAVASASVVHLVPPVSTLRLVTPATFNSYVFLDLETTGFITTEDPICRITELSMWGIEREQFLNCNGSKMPRITNRLNMCVDPSKEIHPMAATKSKLDNLNLSHQSPFDEDVANTVLSFLNRLKKPMCMIAHYGFKFDFPVLKSEIANVGKDFSEDVFCADSLPVFRTCQSLAQGVPYSYTLENVYRRIYNNQPEVMHEAEADVKMLFWAAAATPRPFLNAVANIAVPIATITKCW</sequence>
<feature type="chain" id="PRO_5003240723" description="Exonuclease domain-containing protein" evidence="8">
    <location>
        <begin position="23"/>
        <end position="252"/>
    </location>
</feature>
<dbReference type="Pfam" id="PF00929">
    <property type="entry name" value="RNase_T"/>
    <property type="match status" value="1"/>
</dbReference>
<keyword evidence="8" id="KW-0732">Signal</keyword>
<dbReference type="InterPro" id="IPR012337">
    <property type="entry name" value="RNaseH-like_sf"/>
</dbReference>
<evidence type="ECO:0000256" key="5">
    <source>
        <dbReference type="ARBA" id="ARBA00022839"/>
    </source>
</evidence>
<dbReference type="GO" id="GO:0046872">
    <property type="term" value="F:metal ion binding"/>
    <property type="evidence" value="ECO:0007669"/>
    <property type="project" value="UniProtKB-KW"/>
</dbReference>
<comment type="similarity">
    <text evidence="7">Belongs to the exonuclease superfamily. TREX family.</text>
</comment>
<dbReference type="GO" id="GO:0003676">
    <property type="term" value="F:nucleic acid binding"/>
    <property type="evidence" value="ECO:0007669"/>
    <property type="project" value="InterPro"/>
</dbReference>
<comment type="cofactor">
    <cofactor evidence="1">
        <name>Mg(2+)</name>
        <dbReference type="ChEBI" id="CHEBI:18420"/>
    </cofactor>
</comment>
<keyword evidence="2" id="KW-0540">Nuclease</keyword>
<gene>
    <name evidence="10" type="ORF">DAPPUDRAFT_312570</name>
</gene>
<dbReference type="STRING" id="6669.E9FZI1"/>
<dbReference type="Proteomes" id="UP000000305">
    <property type="component" value="Unassembled WGS sequence"/>
</dbReference>
<dbReference type="GO" id="GO:0008296">
    <property type="term" value="F:3'-5'-DNA exonuclease activity"/>
    <property type="evidence" value="ECO:0000318"/>
    <property type="project" value="GO_Central"/>
</dbReference>
<evidence type="ECO:0000256" key="4">
    <source>
        <dbReference type="ARBA" id="ARBA00022801"/>
    </source>
</evidence>
<dbReference type="AlphaFoldDB" id="E9FZI1"/>
<protein>
    <recommendedName>
        <fullName evidence="9">Exonuclease domain-containing protein</fullName>
    </recommendedName>
</protein>
<keyword evidence="4" id="KW-0378">Hydrolase</keyword>
<dbReference type="InterPro" id="IPR036397">
    <property type="entry name" value="RNaseH_sf"/>
</dbReference>
<keyword evidence="5" id="KW-0269">Exonuclease</keyword>
<evidence type="ECO:0000256" key="7">
    <source>
        <dbReference type="ARBA" id="ARBA00025769"/>
    </source>
</evidence>
<keyword evidence="11" id="KW-1185">Reference proteome</keyword>
<evidence type="ECO:0000256" key="6">
    <source>
        <dbReference type="ARBA" id="ARBA00022842"/>
    </source>
</evidence>